<dbReference type="PATRIC" id="fig|70996.4.peg.4760"/>
<protein>
    <submittedName>
        <fullName evidence="1">Uncharacterized protein</fullName>
    </submittedName>
</protein>
<evidence type="ECO:0000313" key="1">
    <source>
        <dbReference type="EMBL" id="KPL90355.1"/>
    </source>
</evidence>
<gene>
    <name evidence="1" type="ORF">SE18_07015</name>
</gene>
<dbReference type="RefSeq" id="WP_054533718.1">
    <property type="nucleotide sequence ID" value="NZ_LGKP01000012.1"/>
</dbReference>
<sequence>MWRHGDVLIAAIDQIPSDATPRNGSTLAYGEVTGHSHRFKLADTVALWQRGDSLFVEVTADNAQLIHEEHSMIELPRGNYRVWMQREYSPQEIRRVVD</sequence>
<evidence type="ECO:0000313" key="2">
    <source>
        <dbReference type="Proteomes" id="UP000050277"/>
    </source>
</evidence>
<organism evidence="1 2">
    <name type="scientific">Herpetosiphon geysericola</name>
    <dbReference type="NCBI Taxonomy" id="70996"/>
    <lineage>
        <taxon>Bacteria</taxon>
        <taxon>Bacillati</taxon>
        <taxon>Chloroflexota</taxon>
        <taxon>Chloroflexia</taxon>
        <taxon>Herpetosiphonales</taxon>
        <taxon>Herpetosiphonaceae</taxon>
        <taxon>Herpetosiphon</taxon>
    </lineage>
</organism>
<keyword evidence="2" id="KW-1185">Reference proteome</keyword>
<dbReference type="Proteomes" id="UP000050277">
    <property type="component" value="Unassembled WGS sequence"/>
</dbReference>
<dbReference type="OrthoDB" id="489312at2"/>
<accession>A0A0P6Y3A2</accession>
<dbReference type="EMBL" id="LGKP01000012">
    <property type="protein sequence ID" value="KPL90355.1"/>
    <property type="molecule type" value="Genomic_DNA"/>
</dbReference>
<proteinExistence type="predicted"/>
<dbReference type="AlphaFoldDB" id="A0A0P6Y3A2"/>
<name>A0A0P6Y3A2_9CHLR</name>
<reference evidence="1 2" key="1">
    <citation type="submission" date="2015-07" db="EMBL/GenBank/DDBJ databases">
        <title>Whole genome sequence of Herpetosiphon geysericola DSM 7119.</title>
        <authorList>
            <person name="Hemp J."/>
            <person name="Ward L.M."/>
            <person name="Pace L.A."/>
            <person name="Fischer W.W."/>
        </authorList>
    </citation>
    <scope>NUCLEOTIDE SEQUENCE [LARGE SCALE GENOMIC DNA]</scope>
    <source>
        <strain evidence="1 2">DSM 7119</strain>
    </source>
</reference>
<dbReference type="STRING" id="70996.SE18_07015"/>
<comment type="caution">
    <text evidence="1">The sequence shown here is derived from an EMBL/GenBank/DDBJ whole genome shotgun (WGS) entry which is preliminary data.</text>
</comment>